<dbReference type="Gene3D" id="3.40.50.300">
    <property type="entry name" value="P-loop containing nucleotide triphosphate hydrolases"/>
    <property type="match status" value="2"/>
</dbReference>
<dbReference type="Proteomes" id="UP001519460">
    <property type="component" value="Unassembled WGS sequence"/>
</dbReference>
<proteinExistence type="inferred from homology"/>
<evidence type="ECO:0000313" key="16">
    <source>
        <dbReference type="Proteomes" id="UP001519460"/>
    </source>
</evidence>
<evidence type="ECO:0000256" key="12">
    <source>
        <dbReference type="SAM" id="Coils"/>
    </source>
</evidence>
<keyword evidence="16" id="KW-1185">Reference proteome</keyword>
<evidence type="ECO:0000256" key="10">
    <source>
        <dbReference type="ARBA" id="ARBA00023204"/>
    </source>
</evidence>
<sequence>MTFYLCCHDAIFSFRYAVRMRHSRRKAPSSDRSWQIPAEFAEKRQQSDARMKRARGSSSQGGGSTPKRQRPQDNGEQQYAERMEPREAEVGIVEHIHLRNFMCHSRLDVPLYPHVNFIVGNNGSGKSAVVTALVVGLGGKAAVTNRGTQIKSFIKYGKQTGEVEIRLRNRGPDAYRPTEYGDSITVVRKFSADGGSRYMLKSVHGKLVSDKREELHKILDQFNIQVDNPVAILNQDTSRNFLHSKNACDKYKFFLKATQLEQMQRDYELANERKTCTIDIITVKEKMMPKLKVEVCKWEDKFKNLGAISDLREKVKSLKQEMAWAFVYEKEKKLEPLEKNLRVEEARLPKFVEKAEQAKAKVEECSRRNKALQEEVKRMTVEAEKLLPLHKEQKEKFNAAKIALRAASNETKNIERDLRSATSEREQIQTRIHELQQTAQHDYEAERRARQQKMEMLEEQIRSAESRQRTTHHEREQYQAAVSRYKEEVYSVSNLQTLQSARSNRLKRFGAWVPSAIAKIDEWHRQGRFHQKPRGPLGACFQLADQSWSLGVEACLRALIHSFVCHDHHDEKLLEQILIQECPNRRRPAIITCRFRDQRHDVSKFCVRNSQFPTVLDILQCEDPVVANALIDQRGVENVILIADAGEARTVMMRRPPTNCKEAFTREGDQLFCLPTFRYYSTDMTTARFLTSDVEEEIIHQKRELERLAQEVKDLAQRRSVLSKDIAANAREEKKCETQLMKIGETITNLKYELNELRCVEDPAPVDISTLEEDVRAYTTQITTLQERRAMALRTLEEKQQQCGEAEKQFKEIEAEMKKRTDSDIPLKEELSAVETELDTAKQHRKHYETKLSEQEKNIKQERKKVQEMKKEIEITLRIEKEEKSQGDPEEITRCYNEKKTSYLKMQKEVKNLKRFIDNLAKVMAHREEAYSKFQRMIALRTKYYFIVMLSHRKYLGKMTFNHAARSLEMWVSPTEDSQMPKDLKTLSGGERSFSTVCFILSLWNAMESPFRCLDEFDVFMDMVNRQISMDMMLEVAKSQMERQFIFLTPQDMSSMRQRFNFRIFQMPNPDRTGNQSTLPFRPVGQARAEEEEED</sequence>
<keyword evidence="4" id="KW-0158">Chromosome</keyword>
<dbReference type="GO" id="GO:0005694">
    <property type="term" value="C:chromosome"/>
    <property type="evidence" value="ECO:0007669"/>
    <property type="project" value="UniProtKB-SubCell"/>
</dbReference>
<name>A0ABD0KEI9_9CAEN</name>
<keyword evidence="6" id="KW-0227">DNA damage</keyword>
<keyword evidence="8 12" id="KW-0175">Coiled coil</keyword>
<dbReference type="Pfam" id="PF02463">
    <property type="entry name" value="SMC_N"/>
    <property type="match status" value="1"/>
</dbReference>
<evidence type="ECO:0000313" key="15">
    <source>
        <dbReference type="EMBL" id="KAK7485360.1"/>
    </source>
</evidence>
<dbReference type="GO" id="GO:0005634">
    <property type="term" value="C:nucleus"/>
    <property type="evidence" value="ECO:0007669"/>
    <property type="project" value="UniProtKB-SubCell"/>
</dbReference>
<dbReference type="InterPro" id="IPR003395">
    <property type="entry name" value="RecF/RecN/SMC_N"/>
</dbReference>
<keyword evidence="10" id="KW-0234">DNA repair</keyword>
<evidence type="ECO:0000256" key="4">
    <source>
        <dbReference type="ARBA" id="ARBA00022454"/>
    </source>
</evidence>
<keyword evidence="9" id="KW-0233">DNA recombination</keyword>
<dbReference type="GO" id="GO:0005524">
    <property type="term" value="F:ATP binding"/>
    <property type="evidence" value="ECO:0007669"/>
    <property type="project" value="UniProtKB-KW"/>
</dbReference>
<feature type="domain" description="RecF/RecN/SMC N-terminal" evidence="14">
    <location>
        <begin position="93"/>
        <end position="1064"/>
    </location>
</feature>
<dbReference type="SUPFAM" id="SSF52540">
    <property type="entry name" value="P-loop containing nucleoside triphosphate hydrolases"/>
    <property type="match status" value="1"/>
</dbReference>
<evidence type="ECO:0000256" key="7">
    <source>
        <dbReference type="ARBA" id="ARBA00022840"/>
    </source>
</evidence>
<dbReference type="InterPro" id="IPR027417">
    <property type="entry name" value="P-loop_NTPase"/>
</dbReference>
<feature type="coiled-coil region" evidence="12">
    <location>
        <begin position="691"/>
        <end position="725"/>
    </location>
</feature>
<dbReference type="GO" id="GO:0006310">
    <property type="term" value="P:DNA recombination"/>
    <property type="evidence" value="ECO:0007669"/>
    <property type="project" value="UniProtKB-KW"/>
</dbReference>
<dbReference type="GO" id="GO:0006281">
    <property type="term" value="P:DNA repair"/>
    <property type="evidence" value="ECO:0007669"/>
    <property type="project" value="UniProtKB-KW"/>
</dbReference>
<evidence type="ECO:0000259" key="14">
    <source>
        <dbReference type="Pfam" id="PF02463"/>
    </source>
</evidence>
<evidence type="ECO:0000256" key="5">
    <source>
        <dbReference type="ARBA" id="ARBA00022741"/>
    </source>
</evidence>
<feature type="coiled-coil region" evidence="12">
    <location>
        <begin position="768"/>
        <end position="883"/>
    </location>
</feature>
<keyword evidence="7" id="KW-0067">ATP-binding</keyword>
<evidence type="ECO:0000256" key="6">
    <source>
        <dbReference type="ARBA" id="ARBA00022763"/>
    </source>
</evidence>
<evidence type="ECO:0000256" key="11">
    <source>
        <dbReference type="ARBA" id="ARBA00023242"/>
    </source>
</evidence>
<feature type="region of interest" description="Disordered" evidence="13">
    <location>
        <begin position="458"/>
        <end position="477"/>
    </location>
</feature>
<comment type="caution">
    <text evidence="15">The sequence shown here is derived from an EMBL/GenBank/DDBJ whole genome shotgun (WGS) entry which is preliminary data.</text>
</comment>
<feature type="compositionally biased region" description="Basic and acidic residues" evidence="13">
    <location>
        <begin position="40"/>
        <end position="51"/>
    </location>
</feature>
<accession>A0ABD0KEI9</accession>
<dbReference type="PANTHER" id="PTHR19306:SF6">
    <property type="entry name" value="STRUCTURAL MAINTENANCE OF CHROMOSOMES PROTEIN 6"/>
    <property type="match status" value="1"/>
</dbReference>
<evidence type="ECO:0000256" key="3">
    <source>
        <dbReference type="ARBA" id="ARBA00006793"/>
    </source>
</evidence>
<dbReference type="PANTHER" id="PTHR19306">
    <property type="entry name" value="STRUCTURAL MAINTENANCE OF CHROMOSOMES 5,6 SMC5, SMC6"/>
    <property type="match status" value="1"/>
</dbReference>
<evidence type="ECO:0000256" key="1">
    <source>
        <dbReference type="ARBA" id="ARBA00004123"/>
    </source>
</evidence>
<evidence type="ECO:0000256" key="9">
    <source>
        <dbReference type="ARBA" id="ARBA00023172"/>
    </source>
</evidence>
<evidence type="ECO:0000256" key="8">
    <source>
        <dbReference type="ARBA" id="ARBA00023054"/>
    </source>
</evidence>
<gene>
    <name evidence="15" type="ORF">BaRGS_00023459</name>
</gene>
<comment type="subcellular location">
    <subcellularLocation>
        <location evidence="2">Chromosome</location>
    </subcellularLocation>
    <subcellularLocation>
        <location evidence="1">Nucleus</location>
    </subcellularLocation>
</comment>
<dbReference type="EMBL" id="JACVVK020000196">
    <property type="protein sequence ID" value="KAK7485360.1"/>
    <property type="molecule type" value="Genomic_DNA"/>
</dbReference>
<feature type="region of interest" description="Disordered" evidence="13">
    <location>
        <begin position="1067"/>
        <end position="1095"/>
    </location>
</feature>
<comment type="similarity">
    <text evidence="3">Belongs to the SMC family. SMC6 subfamily.</text>
</comment>
<evidence type="ECO:0000256" key="13">
    <source>
        <dbReference type="SAM" id="MobiDB-lite"/>
    </source>
</evidence>
<feature type="region of interest" description="Disordered" evidence="13">
    <location>
        <begin position="25"/>
        <end position="85"/>
    </location>
</feature>
<reference evidence="15 16" key="1">
    <citation type="journal article" date="2023" name="Sci. Data">
        <title>Genome assembly of the Korean intertidal mud-creeper Batillaria attramentaria.</title>
        <authorList>
            <person name="Patra A.K."/>
            <person name="Ho P.T."/>
            <person name="Jun S."/>
            <person name="Lee S.J."/>
            <person name="Kim Y."/>
            <person name="Won Y.J."/>
        </authorList>
    </citation>
    <scope>NUCLEOTIDE SEQUENCE [LARGE SCALE GENOMIC DNA]</scope>
    <source>
        <strain evidence="15">Wonlab-2016</strain>
    </source>
</reference>
<organism evidence="15 16">
    <name type="scientific">Batillaria attramentaria</name>
    <dbReference type="NCBI Taxonomy" id="370345"/>
    <lineage>
        <taxon>Eukaryota</taxon>
        <taxon>Metazoa</taxon>
        <taxon>Spiralia</taxon>
        <taxon>Lophotrochozoa</taxon>
        <taxon>Mollusca</taxon>
        <taxon>Gastropoda</taxon>
        <taxon>Caenogastropoda</taxon>
        <taxon>Sorbeoconcha</taxon>
        <taxon>Cerithioidea</taxon>
        <taxon>Batillariidae</taxon>
        <taxon>Batillaria</taxon>
    </lineage>
</organism>
<protein>
    <recommendedName>
        <fullName evidence="14">RecF/RecN/SMC N-terminal domain-containing protein</fullName>
    </recommendedName>
</protein>
<dbReference type="AlphaFoldDB" id="A0ABD0KEI9"/>
<evidence type="ECO:0000256" key="2">
    <source>
        <dbReference type="ARBA" id="ARBA00004286"/>
    </source>
</evidence>
<keyword evidence="5" id="KW-0547">Nucleotide-binding</keyword>
<keyword evidence="11" id="KW-0539">Nucleus</keyword>
<dbReference type="Gene3D" id="1.10.287.1490">
    <property type="match status" value="1"/>
</dbReference>